<organism evidence="3 4">
    <name type="scientific">Manduca sexta</name>
    <name type="common">Tobacco hawkmoth</name>
    <name type="synonym">Tobacco hornworm</name>
    <dbReference type="NCBI Taxonomy" id="7130"/>
    <lineage>
        <taxon>Eukaryota</taxon>
        <taxon>Metazoa</taxon>
        <taxon>Ecdysozoa</taxon>
        <taxon>Arthropoda</taxon>
        <taxon>Hexapoda</taxon>
        <taxon>Insecta</taxon>
        <taxon>Pterygota</taxon>
        <taxon>Neoptera</taxon>
        <taxon>Endopterygota</taxon>
        <taxon>Lepidoptera</taxon>
        <taxon>Glossata</taxon>
        <taxon>Ditrysia</taxon>
        <taxon>Bombycoidea</taxon>
        <taxon>Sphingidae</taxon>
        <taxon>Sphinginae</taxon>
        <taxon>Sphingini</taxon>
        <taxon>Manduca</taxon>
    </lineage>
</organism>
<dbReference type="Proteomes" id="UP000791440">
    <property type="component" value="Unassembled WGS sequence"/>
</dbReference>
<dbReference type="InterPro" id="IPR006594">
    <property type="entry name" value="LisH"/>
</dbReference>
<dbReference type="AlphaFoldDB" id="A0A921ZKL7"/>
<keyword evidence="1" id="KW-0175">Coiled coil</keyword>
<proteinExistence type="predicted"/>
<feature type="region of interest" description="Disordered" evidence="2">
    <location>
        <begin position="186"/>
        <end position="211"/>
    </location>
</feature>
<comment type="caution">
    <text evidence="3">The sequence shown here is derived from an EMBL/GenBank/DDBJ whole genome shotgun (WGS) entry which is preliminary data.</text>
</comment>
<evidence type="ECO:0000256" key="1">
    <source>
        <dbReference type="SAM" id="Coils"/>
    </source>
</evidence>
<dbReference type="Pfam" id="PF16045">
    <property type="entry name" value="LisH_2"/>
    <property type="match status" value="1"/>
</dbReference>
<feature type="coiled-coil region" evidence="1">
    <location>
        <begin position="403"/>
        <end position="457"/>
    </location>
</feature>
<accession>A0A921ZKL7</accession>
<evidence type="ECO:0000313" key="4">
    <source>
        <dbReference type="Proteomes" id="UP000791440"/>
    </source>
</evidence>
<feature type="region of interest" description="Disordered" evidence="2">
    <location>
        <begin position="1"/>
        <end position="20"/>
    </location>
</feature>
<evidence type="ECO:0000256" key="2">
    <source>
        <dbReference type="SAM" id="MobiDB-lite"/>
    </source>
</evidence>
<keyword evidence="4" id="KW-1185">Reference proteome</keyword>
<evidence type="ECO:0000313" key="3">
    <source>
        <dbReference type="EMBL" id="KAG6459748.1"/>
    </source>
</evidence>
<dbReference type="EMBL" id="JH668635">
    <property type="protein sequence ID" value="KAG6459748.1"/>
    <property type="molecule type" value="Genomic_DNA"/>
</dbReference>
<name>A0A921ZKL7_MANSE</name>
<gene>
    <name evidence="3" type="ORF">O3G_MSEX011576</name>
</gene>
<reference evidence="3" key="2">
    <citation type="submission" date="2020-12" db="EMBL/GenBank/DDBJ databases">
        <authorList>
            <person name="Kanost M."/>
        </authorList>
    </citation>
    <scope>NUCLEOTIDE SEQUENCE</scope>
</reference>
<reference evidence="3" key="1">
    <citation type="journal article" date="2016" name="Insect Biochem. Mol. Biol.">
        <title>Multifaceted biological insights from a draft genome sequence of the tobacco hornworm moth, Manduca sexta.</title>
        <authorList>
            <person name="Kanost M.R."/>
            <person name="Arrese E.L."/>
            <person name="Cao X."/>
            <person name="Chen Y.R."/>
            <person name="Chellapilla S."/>
            <person name="Goldsmith M.R."/>
            <person name="Grosse-Wilde E."/>
            <person name="Heckel D.G."/>
            <person name="Herndon N."/>
            <person name="Jiang H."/>
            <person name="Papanicolaou A."/>
            <person name="Qu J."/>
            <person name="Soulages J.L."/>
            <person name="Vogel H."/>
            <person name="Walters J."/>
            <person name="Waterhouse R.M."/>
            <person name="Ahn S.J."/>
            <person name="Almeida F.C."/>
            <person name="An C."/>
            <person name="Aqrawi P."/>
            <person name="Bretschneider A."/>
            <person name="Bryant W.B."/>
            <person name="Bucks S."/>
            <person name="Chao H."/>
            <person name="Chevignon G."/>
            <person name="Christen J.M."/>
            <person name="Clarke D.F."/>
            <person name="Dittmer N.T."/>
            <person name="Ferguson L.C.F."/>
            <person name="Garavelou S."/>
            <person name="Gordon K.H.J."/>
            <person name="Gunaratna R.T."/>
            <person name="Han Y."/>
            <person name="Hauser F."/>
            <person name="He Y."/>
            <person name="Heidel-Fischer H."/>
            <person name="Hirsh A."/>
            <person name="Hu Y."/>
            <person name="Jiang H."/>
            <person name="Kalra D."/>
            <person name="Klinner C."/>
            <person name="Konig C."/>
            <person name="Kovar C."/>
            <person name="Kroll A.R."/>
            <person name="Kuwar S.S."/>
            <person name="Lee S.L."/>
            <person name="Lehman R."/>
            <person name="Li K."/>
            <person name="Li Z."/>
            <person name="Liang H."/>
            <person name="Lovelace S."/>
            <person name="Lu Z."/>
            <person name="Mansfield J.H."/>
            <person name="McCulloch K.J."/>
            <person name="Mathew T."/>
            <person name="Morton B."/>
            <person name="Muzny D.M."/>
            <person name="Neunemann D."/>
            <person name="Ongeri F."/>
            <person name="Pauchet Y."/>
            <person name="Pu L.L."/>
            <person name="Pyrousis I."/>
            <person name="Rao X.J."/>
            <person name="Redding A."/>
            <person name="Roesel C."/>
            <person name="Sanchez-Gracia A."/>
            <person name="Schaack S."/>
            <person name="Shukla A."/>
            <person name="Tetreau G."/>
            <person name="Wang Y."/>
            <person name="Xiong G.H."/>
            <person name="Traut W."/>
            <person name="Walsh T.K."/>
            <person name="Worley K.C."/>
            <person name="Wu D."/>
            <person name="Wu W."/>
            <person name="Wu Y.Q."/>
            <person name="Zhang X."/>
            <person name="Zou Z."/>
            <person name="Zucker H."/>
            <person name="Briscoe A.D."/>
            <person name="Burmester T."/>
            <person name="Clem R.J."/>
            <person name="Feyereisen R."/>
            <person name="Grimmelikhuijzen C.J.P."/>
            <person name="Hamodrakas S.J."/>
            <person name="Hansson B.S."/>
            <person name="Huguet E."/>
            <person name="Jermiin L.S."/>
            <person name="Lan Q."/>
            <person name="Lehman H.K."/>
            <person name="Lorenzen M."/>
            <person name="Merzendorfer H."/>
            <person name="Michalopoulos I."/>
            <person name="Morton D.B."/>
            <person name="Muthukrishnan S."/>
            <person name="Oakeshott J.G."/>
            <person name="Palmer W."/>
            <person name="Park Y."/>
            <person name="Passarelli A.L."/>
            <person name="Rozas J."/>
            <person name="Schwartz L.M."/>
            <person name="Smith W."/>
            <person name="Southgate A."/>
            <person name="Vilcinskas A."/>
            <person name="Vogt R."/>
            <person name="Wang P."/>
            <person name="Werren J."/>
            <person name="Yu X.Q."/>
            <person name="Zhou J.J."/>
            <person name="Brown S.J."/>
            <person name="Scherer S.E."/>
            <person name="Richards S."/>
            <person name="Blissard G.W."/>
        </authorList>
    </citation>
    <scope>NUCLEOTIDE SEQUENCE</scope>
</reference>
<protein>
    <recommendedName>
        <fullName evidence="5">LisH domain-containing protein</fullName>
    </recommendedName>
</protein>
<feature type="compositionally biased region" description="Low complexity" evidence="2">
    <location>
        <begin position="188"/>
        <end position="200"/>
    </location>
</feature>
<sequence length="535" mass="62371">MEVPVVAEEPPITEETENAERADSVENFEKFVYELFDKNGVLNDLRAYLRGHIVNVLKSAQTGDPPPCQRHFTQRLDLTYQALNMLVAEYLLRLEFSYSLSVFVSEIPLANMVFEFAKTLMQNNDENFTSLRFQDSDVWSILNYLGVMCDSEHASSIVEMYKSVETCPLLLCIFKCIPMYNKPHAVNSSDESISSSVKSSDTLGDKTKSSHRNLPVHDKCKHYALCRTCQSKMIRVKEKYRKKKKSLTKSVKETKLDQYNVDCLMKNIGVLERSLIDEMFQQLKSVYEAEVEMVKEEEQRKVKRSLATHALQLQKRRHEIEESLKAREVELEHAVQQKKKFLWGLARALRDQHRHVARAARDVRHETERLTAKEDSLKIQLGEAEEILKQRGEEVRLQITSELAILEQHLESMKTERENINRERTELNNLKKHEKSTKEHNTEHEQLKSHYDLLKNELSILRKYLESMSIQPKCVIERSTITDLYDVTSKLNVTLNNGQDVEYARHDSKLRSNQVVNDFKKQKNVNFSQVCFYTC</sequence>
<evidence type="ECO:0008006" key="5">
    <source>
        <dbReference type="Google" id="ProtNLM"/>
    </source>
</evidence>